<feature type="domain" description="PilZ" evidence="1">
    <location>
        <begin position="12"/>
        <end position="103"/>
    </location>
</feature>
<dbReference type="OrthoDB" id="5702796at2"/>
<dbReference type="InterPro" id="IPR009875">
    <property type="entry name" value="PilZ_domain"/>
</dbReference>
<dbReference type="Pfam" id="PF07238">
    <property type="entry name" value="PilZ"/>
    <property type="match status" value="1"/>
</dbReference>
<dbReference type="RefSeq" id="WP_013792141.1">
    <property type="nucleotide sequence ID" value="NC_015556.1"/>
</dbReference>
<evidence type="ECO:0000259" key="1">
    <source>
        <dbReference type="Pfam" id="PF07238"/>
    </source>
</evidence>
<reference evidence="2 3" key="1">
    <citation type="submission" date="2011-04" db="EMBL/GenBank/DDBJ databases">
        <title>Complete sequence of Pseudomonas fulva 12-X.</title>
        <authorList>
            <consortium name="US DOE Joint Genome Institute"/>
            <person name="Lucas S."/>
            <person name="Han J."/>
            <person name="Lapidus A."/>
            <person name="Cheng J.-F."/>
            <person name="Goodwin L."/>
            <person name="Pitluck S."/>
            <person name="Peters L."/>
            <person name="Mikhailova N."/>
            <person name="Pagani I."/>
            <person name="Davenport K."/>
            <person name="Han C."/>
            <person name="Tapia R."/>
            <person name="Land M."/>
            <person name="Hauser L."/>
            <person name="Kyrpides N."/>
            <person name="Ivanova N."/>
            <person name="Pagani I."/>
            <person name="Lcollab F.I."/>
            <person name="Woyke T."/>
        </authorList>
    </citation>
    <scope>NUCLEOTIDE SEQUENCE [LARGE SCALE GENOMIC DNA]</scope>
    <source>
        <strain evidence="3">12-X</strain>
    </source>
</reference>
<name>F6AKL6_PSEF1</name>
<evidence type="ECO:0000313" key="2">
    <source>
        <dbReference type="EMBL" id="AEF23014.1"/>
    </source>
</evidence>
<dbReference type="STRING" id="743720.Psefu_3050"/>
<dbReference type="Proteomes" id="UP000000686">
    <property type="component" value="Chromosome"/>
</dbReference>
<dbReference type="SUPFAM" id="SSF141371">
    <property type="entry name" value="PilZ domain-like"/>
    <property type="match status" value="1"/>
</dbReference>
<dbReference type="EMBL" id="CP002727">
    <property type="protein sequence ID" value="AEF23014.1"/>
    <property type="molecule type" value="Genomic_DNA"/>
</dbReference>
<dbReference type="AlphaFoldDB" id="F6AKL6"/>
<accession>F6AKL6</accession>
<dbReference type="HOGENOM" id="CLU_141633_3_0_6"/>
<keyword evidence="3" id="KW-1185">Reference proteome</keyword>
<protein>
    <recommendedName>
        <fullName evidence="1">PilZ domain-containing protein</fullName>
    </recommendedName>
</protein>
<dbReference type="KEGG" id="pfv:Psefu_3050"/>
<sequence length="126" mass="14100">MADSPHIGRAMRQYSRIMFRSLFRVKVSDRHSGKLIGYARDVCEDGLRLICDLPVEVGAQLGLSLRMRAGDGSMTQVELNATCLWVRENPQSGHQELGLQLLQPGHDYVAFVERLRVDRGIPATPP</sequence>
<proteinExistence type="predicted"/>
<dbReference type="GO" id="GO:0035438">
    <property type="term" value="F:cyclic-di-GMP binding"/>
    <property type="evidence" value="ECO:0007669"/>
    <property type="project" value="InterPro"/>
</dbReference>
<gene>
    <name evidence="2" type="ordered locus">Psefu_3050</name>
</gene>
<evidence type="ECO:0000313" key="3">
    <source>
        <dbReference type="Proteomes" id="UP000000686"/>
    </source>
</evidence>
<organism evidence="2 3">
    <name type="scientific">Pseudomonas fulva (strain 12-X)</name>
    <dbReference type="NCBI Taxonomy" id="743720"/>
    <lineage>
        <taxon>Bacteria</taxon>
        <taxon>Pseudomonadati</taxon>
        <taxon>Pseudomonadota</taxon>
        <taxon>Gammaproteobacteria</taxon>
        <taxon>Pseudomonadales</taxon>
        <taxon>Pseudomonadaceae</taxon>
        <taxon>Pseudomonas</taxon>
    </lineage>
</organism>